<evidence type="ECO:0000313" key="4">
    <source>
        <dbReference type="Proteomes" id="UP000701801"/>
    </source>
</evidence>
<feature type="chain" id="PRO_5040472870" evidence="2">
    <location>
        <begin position="21"/>
        <end position="220"/>
    </location>
</feature>
<reference evidence="3" key="1">
    <citation type="submission" date="2021-07" db="EMBL/GenBank/DDBJ databases">
        <authorList>
            <person name="Durling M."/>
        </authorList>
    </citation>
    <scope>NUCLEOTIDE SEQUENCE</scope>
</reference>
<dbReference type="Proteomes" id="UP000701801">
    <property type="component" value="Unassembled WGS sequence"/>
</dbReference>
<name>A0A9N9LXB5_9HELO</name>
<feature type="signal peptide" evidence="2">
    <location>
        <begin position="1"/>
        <end position="20"/>
    </location>
</feature>
<comment type="caution">
    <text evidence="3">The sequence shown here is derived from an EMBL/GenBank/DDBJ whole genome shotgun (WGS) entry which is preliminary data.</text>
</comment>
<accession>A0A9N9LXB5</accession>
<evidence type="ECO:0000256" key="2">
    <source>
        <dbReference type="SAM" id="SignalP"/>
    </source>
</evidence>
<feature type="region of interest" description="Disordered" evidence="1">
    <location>
        <begin position="143"/>
        <end position="220"/>
    </location>
</feature>
<protein>
    <submittedName>
        <fullName evidence="3">Uncharacterized protein</fullName>
    </submittedName>
</protein>
<gene>
    <name evidence="3" type="ORF">HYALB_00008911</name>
</gene>
<evidence type="ECO:0000256" key="1">
    <source>
        <dbReference type="SAM" id="MobiDB-lite"/>
    </source>
</evidence>
<organism evidence="3 4">
    <name type="scientific">Hymenoscyphus albidus</name>
    <dbReference type="NCBI Taxonomy" id="595503"/>
    <lineage>
        <taxon>Eukaryota</taxon>
        <taxon>Fungi</taxon>
        <taxon>Dikarya</taxon>
        <taxon>Ascomycota</taxon>
        <taxon>Pezizomycotina</taxon>
        <taxon>Leotiomycetes</taxon>
        <taxon>Helotiales</taxon>
        <taxon>Helotiaceae</taxon>
        <taxon>Hymenoscyphus</taxon>
    </lineage>
</organism>
<dbReference type="EMBL" id="CAJVRM010000374">
    <property type="protein sequence ID" value="CAG8980291.1"/>
    <property type="molecule type" value="Genomic_DNA"/>
</dbReference>
<feature type="compositionally biased region" description="Pro residues" evidence="1">
    <location>
        <begin position="206"/>
        <end position="220"/>
    </location>
</feature>
<dbReference type="OrthoDB" id="10444867at2759"/>
<evidence type="ECO:0000313" key="3">
    <source>
        <dbReference type="EMBL" id="CAG8980291.1"/>
    </source>
</evidence>
<proteinExistence type="predicted"/>
<keyword evidence="2" id="KW-0732">Signal</keyword>
<keyword evidence="4" id="KW-1185">Reference proteome</keyword>
<dbReference type="AlphaFoldDB" id="A0A9N9LXB5"/>
<sequence length="220" mass="23849">MQFINFSTVVLLASALSVNALPTPAPEGGIAILATRTPLPAKPATWLSTRRDVESSDGLFSSTIDEANEALEKRAAPPPPTGVLAPVLKKIHGLRPKKGEEIQGLRGPHWFNKQNNVKGPVPFIQPLKKSSWWKPWTKLPKSSKRPVWINSARPPQSKPSVPYKPRFQKYNPFKNGMLGGTKAPKDATSVTPKDATPGTPKDTTPEPAPPRDAAAQPPPQ</sequence>